<dbReference type="Pfam" id="PF13302">
    <property type="entry name" value="Acetyltransf_3"/>
    <property type="match status" value="1"/>
</dbReference>
<keyword evidence="2" id="KW-0378">Hydrolase</keyword>
<proteinExistence type="predicted"/>
<dbReference type="InterPro" id="IPR016181">
    <property type="entry name" value="Acyl_CoA_acyltransferase"/>
</dbReference>
<dbReference type="SUPFAM" id="SSF55729">
    <property type="entry name" value="Acyl-CoA N-acyltransferases (Nat)"/>
    <property type="match status" value="1"/>
</dbReference>
<dbReference type="Gene3D" id="3.40.50.2000">
    <property type="entry name" value="Glycogen Phosphorylase B"/>
    <property type="match status" value="1"/>
</dbReference>
<dbReference type="PANTHER" id="PTHR43415">
    <property type="entry name" value="SPERMIDINE N(1)-ACETYLTRANSFERASE"/>
    <property type="match status" value="1"/>
</dbReference>
<protein>
    <submittedName>
        <fullName evidence="2">UDP-2,4-diacetamido-2,4, 6-trideoxy-beta-L-altropyranose hydrolase</fullName>
        <ecNumber evidence="2">3.6.1.57</ecNumber>
    </submittedName>
</protein>
<dbReference type="CDD" id="cd04301">
    <property type="entry name" value="NAT_SF"/>
    <property type="match status" value="1"/>
</dbReference>
<gene>
    <name evidence="2" type="primary">pseG</name>
    <name evidence="2" type="ORF">ACFS7Z_00420</name>
</gene>
<comment type="caution">
    <text evidence="2">The sequence shown here is derived from an EMBL/GenBank/DDBJ whole genome shotgun (WGS) entry which is preliminary data.</text>
</comment>
<dbReference type="InterPro" id="IPR000182">
    <property type="entry name" value="GNAT_dom"/>
</dbReference>
<keyword evidence="3" id="KW-1185">Reference proteome</keyword>
<dbReference type="NCBIfam" id="TIGR03590">
    <property type="entry name" value="PseG"/>
    <property type="match status" value="1"/>
</dbReference>
<reference evidence="3" key="1">
    <citation type="journal article" date="2019" name="Int. J. Syst. Evol. Microbiol.">
        <title>The Global Catalogue of Microorganisms (GCM) 10K type strain sequencing project: providing services to taxonomists for standard genome sequencing and annotation.</title>
        <authorList>
            <consortium name="The Broad Institute Genomics Platform"/>
            <consortium name="The Broad Institute Genome Sequencing Center for Infectious Disease"/>
            <person name="Wu L."/>
            <person name="Ma J."/>
        </authorList>
    </citation>
    <scope>NUCLEOTIDE SEQUENCE [LARGE SCALE GENOMIC DNA]</scope>
    <source>
        <strain evidence="3">KCTC 23984</strain>
    </source>
</reference>
<dbReference type="EC" id="3.6.1.57" evidence="2"/>
<organism evidence="2 3">
    <name type="scientific">Pontibacter toksunensis</name>
    <dbReference type="NCBI Taxonomy" id="1332631"/>
    <lineage>
        <taxon>Bacteria</taxon>
        <taxon>Pseudomonadati</taxon>
        <taxon>Bacteroidota</taxon>
        <taxon>Cytophagia</taxon>
        <taxon>Cytophagales</taxon>
        <taxon>Hymenobacteraceae</taxon>
        <taxon>Pontibacter</taxon>
    </lineage>
</organism>
<evidence type="ECO:0000259" key="1">
    <source>
        <dbReference type="PROSITE" id="PS51186"/>
    </source>
</evidence>
<accession>A0ABW6BPI9</accession>
<dbReference type="Gene3D" id="3.40.50.11190">
    <property type="match status" value="1"/>
</dbReference>
<dbReference type="EMBL" id="JBHUOX010000001">
    <property type="protein sequence ID" value="MFD2998807.1"/>
    <property type="molecule type" value="Genomic_DNA"/>
</dbReference>
<dbReference type="PANTHER" id="PTHR43415:SF3">
    <property type="entry name" value="GNAT-FAMILY ACETYLTRANSFERASE"/>
    <property type="match status" value="1"/>
</dbReference>
<dbReference type="InterPro" id="IPR020023">
    <property type="entry name" value="PseG"/>
</dbReference>
<evidence type="ECO:0000313" key="3">
    <source>
        <dbReference type="Proteomes" id="UP001597641"/>
    </source>
</evidence>
<dbReference type="Gene3D" id="3.40.630.30">
    <property type="match status" value="1"/>
</dbReference>
<name>A0ABW6BPI9_9BACT</name>
<dbReference type="RefSeq" id="WP_377479186.1">
    <property type="nucleotide sequence ID" value="NZ_JBHUOX010000001.1"/>
</dbReference>
<feature type="domain" description="N-acetyltransferase" evidence="1">
    <location>
        <begin position="340"/>
        <end position="491"/>
    </location>
</feature>
<dbReference type="PROSITE" id="PS51186">
    <property type="entry name" value="GNAT"/>
    <property type="match status" value="1"/>
</dbReference>
<dbReference type="GO" id="GO:0016787">
    <property type="term" value="F:hydrolase activity"/>
    <property type="evidence" value="ECO:0007669"/>
    <property type="project" value="UniProtKB-KW"/>
</dbReference>
<dbReference type="Proteomes" id="UP001597641">
    <property type="component" value="Unassembled WGS sequence"/>
</dbReference>
<sequence>MSKKRRIIFRADGNNQIGLGHVVRSLSLVCMLREEFECVFAVQAPSKELQLQISKACHGLIILPMCAPSETRFIHELDAYISAAEMVVLDGYHFDTAYQESIKGKGSVLVCIDDIQSYKFLAEVVINQAGGVKAHLYSVASYTRLLLGPKYALLRPPFLEASKQVRVLQQGKPALLLSLGGADPKNRTLQLAKELAQNNNIARIEIVVGAAYRYLVELQAWLQEEKKINLHHNLPAEQMRDLMQQCTVAVTSASGVAYEYAAVGGLLFVLQTADNQASLFNFLIESGIAHEYQESSQILNNNRLSKNFNQQVETQRQHFDGHSDVRLKQLFRKLSLSAGLYLREATEEDTLLLFEWANDPEVRKNSFNPNPITIEKHRLWFNTVLEDENTLLYIAEADGKPVAHIRFNISKGRALISYLIDAGFRGQGLGLRLLQKGLQALKAQLPAIEQAEGLVQRENIASVRSFEKAGFNYGQPDPEHPQAHRFILQLT</sequence>
<evidence type="ECO:0000313" key="2">
    <source>
        <dbReference type="EMBL" id="MFD2998807.1"/>
    </source>
</evidence>
<dbReference type="SUPFAM" id="SSF53756">
    <property type="entry name" value="UDP-Glycosyltransferase/glycogen phosphorylase"/>
    <property type="match status" value="1"/>
</dbReference>